<dbReference type="SUPFAM" id="SSF56796">
    <property type="entry name" value="Dehydroquinate synthase-like"/>
    <property type="match status" value="1"/>
</dbReference>
<keyword evidence="2" id="KW-0560">Oxidoreductase</keyword>
<dbReference type="PANTHER" id="PTHR11496">
    <property type="entry name" value="ALCOHOL DEHYDROGENASE"/>
    <property type="match status" value="1"/>
</dbReference>
<dbReference type="InterPro" id="IPR001670">
    <property type="entry name" value="ADH_Fe/GldA"/>
</dbReference>
<feature type="domain" description="Fe-containing alcohol dehydrogenase-like C-terminal" evidence="5">
    <location>
        <begin position="170"/>
        <end position="351"/>
    </location>
</feature>
<reference evidence="6" key="1">
    <citation type="submission" date="2016-08" db="EMBL/GenBank/DDBJ databases">
        <title>Complete genome of Cloacibacillus porcorum.</title>
        <authorList>
            <person name="Looft T."/>
            <person name="Bayles D.O."/>
            <person name="Alt D.P."/>
        </authorList>
    </citation>
    <scope>NUCLEOTIDE SEQUENCE [LARGE SCALE GENOMIC DNA]</scope>
    <source>
        <strain evidence="6">CL-84</strain>
    </source>
</reference>
<dbReference type="Proteomes" id="UP000093044">
    <property type="component" value="Chromosome"/>
</dbReference>
<keyword evidence="7" id="KW-1185">Reference proteome</keyword>
<accession>A0A1B2I174</accession>
<gene>
    <name evidence="6" type="ORF">BED41_00510</name>
</gene>
<dbReference type="InterPro" id="IPR039697">
    <property type="entry name" value="Alcohol_dehydrogenase_Fe"/>
</dbReference>
<dbReference type="GO" id="GO:0018506">
    <property type="term" value="F:maleylacetate reductase activity"/>
    <property type="evidence" value="ECO:0007669"/>
    <property type="project" value="InterPro"/>
</dbReference>
<dbReference type="Gene3D" id="3.40.50.1970">
    <property type="match status" value="1"/>
</dbReference>
<dbReference type="Pfam" id="PF25137">
    <property type="entry name" value="ADH_Fe_C"/>
    <property type="match status" value="1"/>
</dbReference>
<dbReference type="InterPro" id="IPR056798">
    <property type="entry name" value="ADH_Fe_C"/>
</dbReference>
<comment type="similarity">
    <text evidence="1">Belongs to the iron-containing alcohol dehydrogenase family.</text>
</comment>
<protein>
    <submittedName>
        <fullName evidence="6">Uncharacterized protein</fullName>
    </submittedName>
</protein>
<evidence type="ECO:0000256" key="3">
    <source>
        <dbReference type="ARBA" id="ARBA00023027"/>
    </source>
</evidence>
<dbReference type="AlphaFoldDB" id="A0A1B2I174"/>
<organism evidence="6 7">
    <name type="scientific">Cloacibacillus porcorum</name>
    <dbReference type="NCBI Taxonomy" id="1197717"/>
    <lineage>
        <taxon>Bacteria</taxon>
        <taxon>Thermotogati</taxon>
        <taxon>Synergistota</taxon>
        <taxon>Synergistia</taxon>
        <taxon>Synergistales</taxon>
        <taxon>Synergistaceae</taxon>
        <taxon>Cloacibacillus</taxon>
    </lineage>
</organism>
<dbReference type="Pfam" id="PF00465">
    <property type="entry name" value="Fe-ADH"/>
    <property type="match status" value="1"/>
</dbReference>
<dbReference type="InterPro" id="IPR034786">
    <property type="entry name" value="MAR"/>
</dbReference>
<evidence type="ECO:0000259" key="5">
    <source>
        <dbReference type="Pfam" id="PF25137"/>
    </source>
</evidence>
<dbReference type="PANTHER" id="PTHR11496:SF102">
    <property type="entry name" value="ALCOHOL DEHYDROGENASE 4"/>
    <property type="match status" value="1"/>
</dbReference>
<dbReference type="RefSeq" id="WP_066741700.1">
    <property type="nucleotide sequence ID" value="NZ_CP016757.1"/>
</dbReference>
<evidence type="ECO:0000313" key="6">
    <source>
        <dbReference type="EMBL" id="ANZ43718.1"/>
    </source>
</evidence>
<evidence type="ECO:0000313" key="7">
    <source>
        <dbReference type="Proteomes" id="UP000093044"/>
    </source>
</evidence>
<evidence type="ECO:0000256" key="1">
    <source>
        <dbReference type="ARBA" id="ARBA00007358"/>
    </source>
</evidence>
<dbReference type="CDD" id="cd08177">
    <property type="entry name" value="MAR"/>
    <property type="match status" value="1"/>
</dbReference>
<feature type="domain" description="Alcohol dehydrogenase iron-type/glycerol dehydrogenase GldA" evidence="4">
    <location>
        <begin position="15"/>
        <end position="158"/>
    </location>
</feature>
<keyword evidence="3" id="KW-0520">NAD</keyword>
<evidence type="ECO:0000259" key="4">
    <source>
        <dbReference type="Pfam" id="PF00465"/>
    </source>
</evidence>
<sequence>MISFKCPGGVYNAIPGRILFGRGSLKDVAGEVEHLGGKRALVISTPGRKPLAERTAALIGGSCVGILPEAVSQVPIELAIEGRKKVREMGADCLVAVGGGAAVGLAKGIAYEVKLPIINIATTYSGSEVTGFCGMTIDGVKQMHISLNMLASTLIYDPELTLSLPVKVSAASAMNALAHCVDAVYVSTVNPVVAIAAAEGAKHVFEAAPAVAAAPDDIEARERLLLGSYLAGIALTGGFALQHGLAHVLGGTFHIEHGLAHALVLPYVAAFHARRVPDALVPIAAALKTDVSDLGGAIYDMRAKLGLPSSLRETGFAEKDLDKLVRITIETDNGYNPVPVTEEAVSEIVAQMWGGERPRR</sequence>
<evidence type="ECO:0000256" key="2">
    <source>
        <dbReference type="ARBA" id="ARBA00023002"/>
    </source>
</evidence>
<name>A0A1B2I174_9BACT</name>
<dbReference type="OrthoDB" id="9815791at2"/>
<dbReference type="KEGG" id="cpor:BED41_00510"/>
<dbReference type="Gene3D" id="1.20.1090.10">
    <property type="entry name" value="Dehydroquinate synthase-like - alpha domain"/>
    <property type="match status" value="1"/>
</dbReference>
<dbReference type="STRING" id="1197717.BED41_00510"/>
<dbReference type="EMBL" id="CP016757">
    <property type="protein sequence ID" value="ANZ43718.1"/>
    <property type="molecule type" value="Genomic_DNA"/>
</dbReference>
<dbReference type="GO" id="GO:0004022">
    <property type="term" value="F:alcohol dehydrogenase (NAD+) activity"/>
    <property type="evidence" value="ECO:0007669"/>
    <property type="project" value="TreeGrafter"/>
</dbReference>
<dbReference type="GO" id="GO:0046872">
    <property type="term" value="F:metal ion binding"/>
    <property type="evidence" value="ECO:0007669"/>
    <property type="project" value="InterPro"/>
</dbReference>
<proteinExistence type="inferred from homology"/>
<dbReference type="GeneID" id="83056331"/>